<reference evidence="2" key="1">
    <citation type="submission" date="2019-08" db="EMBL/GenBank/DDBJ databases">
        <authorList>
            <person name="Kucharzyk K."/>
            <person name="Murdoch R.W."/>
            <person name="Higgins S."/>
            <person name="Loffler F."/>
        </authorList>
    </citation>
    <scope>NUCLEOTIDE SEQUENCE</scope>
</reference>
<organism evidence="2">
    <name type="scientific">bioreactor metagenome</name>
    <dbReference type="NCBI Taxonomy" id="1076179"/>
    <lineage>
        <taxon>unclassified sequences</taxon>
        <taxon>metagenomes</taxon>
        <taxon>ecological metagenomes</taxon>
    </lineage>
</organism>
<feature type="transmembrane region" description="Helical" evidence="1">
    <location>
        <begin position="84"/>
        <end position="102"/>
    </location>
</feature>
<comment type="caution">
    <text evidence="2">The sequence shown here is derived from an EMBL/GenBank/DDBJ whole genome shotgun (WGS) entry which is preliminary data.</text>
</comment>
<feature type="transmembrane region" description="Helical" evidence="1">
    <location>
        <begin position="30"/>
        <end position="48"/>
    </location>
</feature>
<keyword evidence="1" id="KW-1133">Transmembrane helix</keyword>
<evidence type="ECO:0000313" key="2">
    <source>
        <dbReference type="EMBL" id="MPN01737.1"/>
    </source>
</evidence>
<proteinExistence type="predicted"/>
<dbReference type="AlphaFoldDB" id="A0A645EJ11"/>
<accession>A0A645EJ11</accession>
<dbReference type="EMBL" id="VSSQ01047730">
    <property type="protein sequence ID" value="MPN01737.1"/>
    <property type="molecule type" value="Genomic_DNA"/>
</dbReference>
<feature type="transmembrane region" description="Helical" evidence="1">
    <location>
        <begin position="54"/>
        <end position="72"/>
    </location>
</feature>
<protein>
    <submittedName>
        <fullName evidence="2">Uncharacterized protein</fullName>
    </submittedName>
</protein>
<keyword evidence="1" id="KW-0472">Membrane</keyword>
<name>A0A645EJ11_9ZZZZ</name>
<sequence length="249" mass="27665">MARAGRAGPALAAAGMVVLARRRGWRIEHTVMIVLLTTNIAAFFLMNAAAGRYFYIQAVWLLPFALVAYEWLLAQSARIRYGQGVFLGLVAAVAAGQMINGLDNLNPGKMDRAIKTFGARFQTMREAGWTPRSHTARLNILTLGEEYGWGYYADANSATGHGYPYNMLRTHTLEELLRDGLPADRLQYRAEKLESYVTVKPDLVVVVDPKDYRAELEFLETSPQAEEIPAPGVKALRFFRISDPVAAAR</sequence>
<keyword evidence="1" id="KW-0812">Transmembrane</keyword>
<gene>
    <name evidence="2" type="ORF">SDC9_148948</name>
</gene>
<evidence type="ECO:0000256" key="1">
    <source>
        <dbReference type="SAM" id="Phobius"/>
    </source>
</evidence>